<evidence type="ECO:0000256" key="1">
    <source>
        <dbReference type="SAM" id="MobiDB-lite"/>
    </source>
</evidence>
<dbReference type="STRING" id="34002.SAMN04489859_1001136"/>
<dbReference type="Proteomes" id="UP000199054">
    <property type="component" value="Unassembled WGS sequence"/>
</dbReference>
<evidence type="ECO:0000313" key="2">
    <source>
        <dbReference type="EMBL" id="SEN13265.1"/>
    </source>
</evidence>
<name>A0A1H8E1F5_9RHOB</name>
<proteinExistence type="predicted"/>
<dbReference type="EMBL" id="FODE01000001">
    <property type="protein sequence ID" value="SEN13265.1"/>
    <property type="molecule type" value="Genomic_DNA"/>
</dbReference>
<evidence type="ECO:0000313" key="3">
    <source>
        <dbReference type="Proteomes" id="UP000199054"/>
    </source>
</evidence>
<sequence>MKRRLTLLALVLALLISGAGVAWYGVAVRNDARDNAAIRNLAAGRGAQLREGADARAVHAAILFFAWRERLEEAQELLPLMQNARPDLLADAWFAIGNARMRLGFENIETSRFEDAEPEIELAKQAYRSALQADPSDRDSKVNLDLAMRLVRDLPRGEADGNEDPENQPRRLWTDLPGLPRGAP</sequence>
<gene>
    <name evidence="2" type="ORF">SAMN04489859_1001136</name>
</gene>
<organism evidence="2 3">
    <name type="scientific">Paracoccus alcaliphilus</name>
    <dbReference type="NCBI Taxonomy" id="34002"/>
    <lineage>
        <taxon>Bacteria</taxon>
        <taxon>Pseudomonadati</taxon>
        <taxon>Pseudomonadota</taxon>
        <taxon>Alphaproteobacteria</taxon>
        <taxon>Rhodobacterales</taxon>
        <taxon>Paracoccaceae</taxon>
        <taxon>Paracoccus</taxon>
    </lineage>
</organism>
<dbReference type="Gene3D" id="1.25.40.10">
    <property type="entry name" value="Tetratricopeptide repeat domain"/>
    <property type="match status" value="1"/>
</dbReference>
<protein>
    <submittedName>
        <fullName evidence="2">MxaK protein</fullName>
    </submittedName>
</protein>
<feature type="region of interest" description="Disordered" evidence="1">
    <location>
        <begin position="154"/>
        <end position="184"/>
    </location>
</feature>
<keyword evidence="3" id="KW-1185">Reference proteome</keyword>
<dbReference type="InterPro" id="IPR011990">
    <property type="entry name" value="TPR-like_helical_dom_sf"/>
</dbReference>
<dbReference type="OrthoDB" id="5567017at2"/>
<dbReference type="RefSeq" id="WP_090610117.1">
    <property type="nucleotide sequence ID" value="NZ_CP067124.1"/>
</dbReference>
<reference evidence="2 3" key="1">
    <citation type="submission" date="2016-10" db="EMBL/GenBank/DDBJ databases">
        <authorList>
            <person name="de Groot N.N."/>
        </authorList>
    </citation>
    <scope>NUCLEOTIDE SEQUENCE [LARGE SCALE GENOMIC DNA]</scope>
    <source>
        <strain evidence="2 3">DSM 8512</strain>
    </source>
</reference>
<accession>A0A1H8E1F5</accession>
<dbReference type="SUPFAM" id="SSF48452">
    <property type="entry name" value="TPR-like"/>
    <property type="match status" value="1"/>
</dbReference>
<dbReference type="AlphaFoldDB" id="A0A1H8E1F5"/>